<keyword evidence="4" id="KW-1185">Reference proteome</keyword>
<evidence type="ECO:0000256" key="1">
    <source>
        <dbReference type="SAM" id="MobiDB-lite"/>
    </source>
</evidence>
<sequence length="190" mass="20769">MPTLLDTDRSRGETPGASAAPAPEATARAAEHSRDWPRLLTTFDLRGARYRVIPHAPEDRVEEASRLRDSPLEQSARCLMVRVRRGRRVIRDVVAVVPGDRTVDLVAVARLFGGTAASFTPPEEAERLSGTPRGAVLPFACGPELELVVAPELLEHEEIYFTAGRLDLSVAIRTEDYKVLARPRVAPIAG</sequence>
<dbReference type="PANTHER" id="PTHR30411:SF9">
    <property type="entry name" value="MULTIFUNCTIONAL SER_THR-TRNA DEACYLASE PROXP-Y"/>
    <property type="match status" value="1"/>
</dbReference>
<dbReference type="PANTHER" id="PTHR30411">
    <property type="entry name" value="CYTOPLASMIC PROTEIN"/>
    <property type="match status" value="1"/>
</dbReference>
<dbReference type="Gene3D" id="3.90.960.10">
    <property type="entry name" value="YbaK/aminoacyl-tRNA synthetase-associated domain"/>
    <property type="match status" value="1"/>
</dbReference>
<evidence type="ECO:0000313" key="4">
    <source>
        <dbReference type="Proteomes" id="UP001550210"/>
    </source>
</evidence>
<dbReference type="EMBL" id="JBEXPZ010000014">
    <property type="protein sequence ID" value="MET9845403.1"/>
    <property type="molecule type" value="Genomic_DNA"/>
</dbReference>
<dbReference type="SUPFAM" id="SSF55826">
    <property type="entry name" value="YbaK/ProRS associated domain"/>
    <property type="match status" value="1"/>
</dbReference>
<reference evidence="3 4" key="1">
    <citation type="submission" date="2024-06" db="EMBL/GenBank/DDBJ databases">
        <title>The Natural Products Discovery Center: Release of the First 8490 Sequenced Strains for Exploring Actinobacteria Biosynthetic Diversity.</title>
        <authorList>
            <person name="Kalkreuter E."/>
            <person name="Kautsar S.A."/>
            <person name="Yang D."/>
            <person name="Bader C.D."/>
            <person name="Teijaro C.N."/>
            <person name="Fluegel L."/>
            <person name="Davis C.M."/>
            <person name="Simpson J.R."/>
            <person name="Lauterbach L."/>
            <person name="Steele A.D."/>
            <person name="Gui C."/>
            <person name="Meng S."/>
            <person name="Li G."/>
            <person name="Viehrig K."/>
            <person name="Ye F."/>
            <person name="Su P."/>
            <person name="Kiefer A.F."/>
            <person name="Nichols A."/>
            <person name="Cepeda A.J."/>
            <person name="Yan W."/>
            <person name="Fan B."/>
            <person name="Jiang Y."/>
            <person name="Adhikari A."/>
            <person name="Zheng C.-J."/>
            <person name="Schuster L."/>
            <person name="Cowan T.M."/>
            <person name="Smanski M.J."/>
            <person name="Chevrette M.G."/>
            <person name="De Carvalho L.P.S."/>
            <person name="Shen B."/>
        </authorList>
    </citation>
    <scope>NUCLEOTIDE SEQUENCE [LARGE SCALE GENOMIC DNA]</scope>
    <source>
        <strain evidence="3 4">NPDC006434</strain>
    </source>
</reference>
<feature type="compositionally biased region" description="Low complexity" evidence="1">
    <location>
        <begin position="13"/>
        <end position="28"/>
    </location>
</feature>
<feature type="compositionally biased region" description="Basic and acidic residues" evidence="1">
    <location>
        <begin position="1"/>
        <end position="12"/>
    </location>
</feature>
<dbReference type="InterPro" id="IPR007214">
    <property type="entry name" value="YbaK/aa-tRNA-synth-assoc-dom"/>
</dbReference>
<dbReference type="RefSeq" id="WP_355396235.1">
    <property type="nucleotide sequence ID" value="NZ_JBEGHN010000061.1"/>
</dbReference>
<gene>
    <name evidence="3" type="ORF">ABZZ21_12610</name>
</gene>
<comment type="caution">
    <text evidence="3">The sequence shown here is derived from an EMBL/GenBank/DDBJ whole genome shotgun (WGS) entry which is preliminary data.</text>
</comment>
<dbReference type="InterPro" id="IPR036754">
    <property type="entry name" value="YbaK/aa-tRNA-synt-asso_dom_sf"/>
</dbReference>
<dbReference type="Pfam" id="PF04073">
    <property type="entry name" value="tRNA_edit"/>
    <property type="match status" value="1"/>
</dbReference>
<proteinExistence type="predicted"/>
<evidence type="ECO:0000313" key="3">
    <source>
        <dbReference type="EMBL" id="MET9845403.1"/>
    </source>
</evidence>
<accession>A0ABV2UV13</accession>
<evidence type="ECO:0000259" key="2">
    <source>
        <dbReference type="Pfam" id="PF04073"/>
    </source>
</evidence>
<feature type="region of interest" description="Disordered" evidence="1">
    <location>
        <begin position="1"/>
        <end position="33"/>
    </location>
</feature>
<name>A0ABV2UV13_9ACTN</name>
<dbReference type="Proteomes" id="UP001550210">
    <property type="component" value="Unassembled WGS sequence"/>
</dbReference>
<protein>
    <submittedName>
        <fullName evidence="3">YbaK/EbsC family protein</fullName>
    </submittedName>
</protein>
<organism evidence="3 4">
    <name type="scientific">Streptomyces ossamyceticus</name>
    <dbReference type="NCBI Taxonomy" id="249581"/>
    <lineage>
        <taxon>Bacteria</taxon>
        <taxon>Bacillati</taxon>
        <taxon>Actinomycetota</taxon>
        <taxon>Actinomycetes</taxon>
        <taxon>Kitasatosporales</taxon>
        <taxon>Streptomycetaceae</taxon>
        <taxon>Streptomyces</taxon>
    </lineage>
</organism>
<feature type="domain" description="YbaK/aminoacyl-tRNA synthetase-associated" evidence="2">
    <location>
        <begin position="55"/>
        <end position="177"/>
    </location>
</feature>